<organism evidence="2 3">
    <name type="scientific">Calidifontibacter indicus</name>
    <dbReference type="NCBI Taxonomy" id="419650"/>
    <lineage>
        <taxon>Bacteria</taxon>
        <taxon>Bacillati</taxon>
        <taxon>Actinomycetota</taxon>
        <taxon>Actinomycetes</taxon>
        <taxon>Micrococcales</taxon>
        <taxon>Dermacoccaceae</taxon>
        <taxon>Calidifontibacter</taxon>
    </lineage>
</organism>
<comment type="caution">
    <text evidence="2">The sequence shown here is derived from an EMBL/GenBank/DDBJ whole genome shotgun (WGS) entry which is preliminary data.</text>
</comment>
<evidence type="ECO:0000313" key="2">
    <source>
        <dbReference type="EMBL" id="REF29639.1"/>
    </source>
</evidence>
<accession>A0A3D9UK09</accession>
<evidence type="ECO:0000259" key="1">
    <source>
        <dbReference type="Pfam" id="PF21831"/>
    </source>
</evidence>
<sequence>MTECSDDELRTCAMELVHPGFLDLDDAKQAITEIWELPEGDPRATAVVDEVWRAHSATLAATDRPSQYSRMAAAFSDLGERGVVARMNFTCCNTCAVSEIDDEREPGGSSDYPFQEWGYAYFHSQDAERLAELPTQLYIGFGVFPGSPQLPKPEPGLSQEQWTQRHLAADGAVAQLVVDRLRAHGLPVVWSGDPQQRIVVPIDDWRKPLPDSSDSFGGAAFQDPAEGAQVSSGFFSGLRKRLRGS</sequence>
<dbReference type="Proteomes" id="UP000256253">
    <property type="component" value="Unassembled WGS sequence"/>
</dbReference>
<gene>
    <name evidence="2" type="ORF">DFJ65_0600</name>
</gene>
<protein>
    <recommendedName>
        <fullName evidence="1">DUF6891 domain-containing protein</fullName>
    </recommendedName>
</protein>
<feature type="domain" description="DUF6891" evidence="1">
    <location>
        <begin position="6"/>
        <end position="207"/>
    </location>
</feature>
<keyword evidence="3" id="KW-1185">Reference proteome</keyword>
<dbReference type="Pfam" id="PF21831">
    <property type="entry name" value="DUF6891"/>
    <property type="match status" value="1"/>
</dbReference>
<name>A0A3D9UK09_9MICO</name>
<dbReference type="RefSeq" id="WP_115921730.1">
    <property type="nucleotide sequence ID" value="NZ_QTUA01000001.1"/>
</dbReference>
<dbReference type="OrthoDB" id="5515732at2"/>
<dbReference type="InterPro" id="IPR054186">
    <property type="entry name" value="DUF6891"/>
</dbReference>
<dbReference type="EMBL" id="QTUA01000001">
    <property type="protein sequence ID" value="REF29639.1"/>
    <property type="molecule type" value="Genomic_DNA"/>
</dbReference>
<evidence type="ECO:0000313" key="3">
    <source>
        <dbReference type="Proteomes" id="UP000256253"/>
    </source>
</evidence>
<dbReference type="AlphaFoldDB" id="A0A3D9UK09"/>
<proteinExistence type="predicted"/>
<reference evidence="2 3" key="1">
    <citation type="submission" date="2018-08" db="EMBL/GenBank/DDBJ databases">
        <title>Sequencing the genomes of 1000 actinobacteria strains.</title>
        <authorList>
            <person name="Klenk H.-P."/>
        </authorList>
    </citation>
    <scope>NUCLEOTIDE SEQUENCE [LARGE SCALE GENOMIC DNA]</scope>
    <source>
        <strain evidence="2 3">DSM 22967</strain>
    </source>
</reference>